<dbReference type="SMART" id="SM00388">
    <property type="entry name" value="HisKA"/>
    <property type="match status" value="1"/>
</dbReference>
<dbReference type="PROSITE" id="PS50885">
    <property type="entry name" value="HAMP"/>
    <property type="match status" value="1"/>
</dbReference>
<dbReference type="CDD" id="cd06225">
    <property type="entry name" value="HAMP"/>
    <property type="match status" value="1"/>
</dbReference>
<evidence type="ECO:0000259" key="17">
    <source>
        <dbReference type="PROSITE" id="PS50885"/>
    </source>
</evidence>
<evidence type="ECO:0000256" key="12">
    <source>
        <dbReference type="ARBA" id="ARBA00023012"/>
    </source>
</evidence>
<keyword evidence="12" id="KW-0902">Two-component regulatory system</keyword>
<accession>F6DR53</accession>
<keyword evidence="19" id="KW-1185">Reference proteome</keyword>
<dbReference type="EC" id="2.7.13.3" evidence="3"/>
<evidence type="ECO:0000256" key="15">
    <source>
        <dbReference type="SAM" id="Phobius"/>
    </source>
</evidence>
<dbReference type="InterPro" id="IPR004358">
    <property type="entry name" value="Sig_transdc_His_kin-like_C"/>
</dbReference>
<evidence type="ECO:0000259" key="16">
    <source>
        <dbReference type="PROSITE" id="PS50109"/>
    </source>
</evidence>
<dbReference type="CDD" id="cd00082">
    <property type="entry name" value="HisKA"/>
    <property type="match status" value="1"/>
</dbReference>
<feature type="domain" description="Histidine kinase" evidence="16">
    <location>
        <begin position="279"/>
        <end position="485"/>
    </location>
</feature>
<reference evidence="19" key="1">
    <citation type="submission" date="2011-05" db="EMBL/GenBank/DDBJ databases">
        <title>Complete sequence of Desulfotomaculum ruminis DSM 2154.</title>
        <authorList>
            <person name="Lucas S."/>
            <person name="Copeland A."/>
            <person name="Lapidus A."/>
            <person name="Cheng J.-F."/>
            <person name="Goodwin L."/>
            <person name="Pitluck S."/>
            <person name="Lu M."/>
            <person name="Detter J.C."/>
            <person name="Han C."/>
            <person name="Tapia R."/>
            <person name="Land M."/>
            <person name="Hauser L."/>
            <person name="Kyrpides N."/>
            <person name="Ivanova N."/>
            <person name="Mikhailova N."/>
            <person name="Pagani I."/>
            <person name="Stams A.J.M."/>
            <person name="Plugge C.M."/>
            <person name="Muyzer G."/>
            <person name="Kuever J."/>
            <person name="Parshina S.N."/>
            <person name="Ivanova A.E."/>
            <person name="Nazina T.N."/>
            <person name="Brambilla E."/>
            <person name="Spring S."/>
            <person name="Klenk H.-P."/>
            <person name="Woyke T."/>
        </authorList>
    </citation>
    <scope>NUCLEOTIDE SEQUENCE [LARGE SCALE GENOMIC DNA]</scope>
    <source>
        <strain evidence="19">ATCC 23193 / DSM 2154 / NCIB 8452 / DL</strain>
    </source>
</reference>
<dbReference type="Gene3D" id="1.10.287.130">
    <property type="match status" value="1"/>
</dbReference>
<organism evidence="18 19">
    <name type="scientific">Desulforamulus ruminis (strain ATCC 23193 / DSM 2154 / NCIMB 8452 / DL)</name>
    <name type="common">Desulfotomaculum ruminis</name>
    <dbReference type="NCBI Taxonomy" id="696281"/>
    <lineage>
        <taxon>Bacteria</taxon>
        <taxon>Bacillati</taxon>
        <taxon>Bacillota</taxon>
        <taxon>Clostridia</taxon>
        <taxon>Eubacteriales</taxon>
        <taxon>Peptococcaceae</taxon>
        <taxon>Desulforamulus</taxon>
    </lineage>
</organism>
<name>F6DR53_DESRL</name>
<keyword evidence="8" id="KW-0547">Nucleotide-binding</keyword>
<protein>
    <recommendedName>
        <fullName evidence="3">histidine kinase</fullName>
        <ecNumber evidence="3">2.7.13.3</ecNumber>
    </recommendedName>
</protein>
<dbReference type="HOGENOM" id="CLU_000445_89_6_9"/>
<evidence type="ECO:0000256" key="13">
    <source>
        <dbReference type="ARBA" id="ARBA00023136"/>
    </source>
</evidence>
<dbReference type="OrthoDB" id="9780718at2"/>
<dbReference type="InterPro" id="IPR003594">
    <property type="entry name" value="HATPase_dom"/>
</dbReference>
<feature type="transmembrane region" description="Helical" evidence="15">
    <location>
        <begin position="13"/>
        <end position="33"/>
    </location>
</feature>
<dbReference type="GO" id="GO:0005886">
    <property type="term" value="C:plasma membrane"/>
    <property type="evidence" value="ECO:0007669"/>
    <property type="project" value="UniProtKB-SubCell"/>
</dbReference>
<dbReference type="GO" id="GO:0005524">
    <property type="term" value="F:ATP binding"/>
    <property type="evidence" value="ECO:0007669"/>
    <property type="project" value="UniProtKB-KW"/>
</dbReference>
<keyword evidence="10 18" id="KW-0067">ATP-binding</keyword>
<reference evidence="18 19" key="2">
    <citation type="journal article" date="2012" name="Stand. Genomic Sci.">
        <title>Complete genome sequence of the sulfate-reducing firmicute Desulfotomaculum ruminis type strain (DL(T)).</title>
        <authorList>
            <person name="Spring S."/>
            <person name="Visser M."/>
            <person name="Lu M."/>
            <person name="Copeland A."/>
            <person name="Lapidus A."/>
            <person name="Lucas S."/>
            <person name="Cheng J.F."/>
            <person name="Han C."/>
            <person name="Tapia R."/>
            <person name="Goodwin L.A."/>
            <person name="Pitluck S."/>
            <person name="Ivanova N."/>
            <person name="Land M."/>
            <person name="Hauser L."/>
            <person name="Larimer F."/>
            <person name="Rohde M."/>
            <person name="Goker M."/>
            <person name="Detter J.C."/>
            <person name="Kyrpides N.C."/>
            <person name="Woyke T."/>
            <person name="Schaap P.J."/>
            <person name="Plugge C.M."/>
            <person name="Muyzer G."/>
            <person name="Kuever J."/>
            <person name="Pereira I.A."/>
            <person name="Parshina S.N."/>
            <person name="Bernier-Latmani R."/>
            <person name="Stams A.J."/>
            <person name="Klenk H.P."/>
        </authorList>
    </citation>
    <scope>NUCLEOTIDE SEQUENCE [LARGE SCALE GENOMIC DNA]</scope>
    <source>
        <strain evidence="19">ATCC 23193 / DSM 2154 / NCIB 8452 / DL</strain>
    </source>
</reference>
<evidence type="ECO:0000313" key="19">
    <source>
        <dbReference type="Proteomes" id="UP000009234"/>
    </source>
</evidence>
<dbReference type="eggNOG" id="COG2205">
    <property type="taxonomic scope" value="Bacteria"/>
</dbReference>
<dbReference type="InterPro" id="IPR005467">
    <property type="entry name" value="His_kinase_dom"/>
</dbReference>
<comment type="catalytic activity">
    <reaction evidence="1">
        <text>ATP + protein L-histidine = ADP + protein N-phospho-L-histidine.</text>
        <dbReference type="EC" id="2.7.13.3"/>
    </reaction>
</comment>
<dbReference type="GO" id="GO:0000155">
    <property type="term" value="F:phosphorelay sensor kinase activity"/>
    <property type="evidence" value="ECO:0007669"/>
    <property type="project" value="InterPro"/>
</dbReference>
<evidence type="ECO:0000256" key="6">
    <source>
        <dbReference type="ARBA" id="ARBA00022679"/>
    </source>
</evidence>
<evidence type="ECO:0000256" key="2">
    <source>
        <dbReference type="ARBA" id="ARBA00004651"/>
    </source>
</evidence>
<dbReference type="PANTHER" id="PTHR45528:SF1">
    <property type="entry name" value="SENSOR HISTIDINE KINASE CPXA"/>
    <property type="match status" value="1"/>
</dbReference>
<dbReference type="InterPro" id="IPR050398">
    <property type="entry name" value="HssS/ArlS-like"/>
</dbReference>
<proteinExistence type="predicted"/>
<evidence type="ECO:0000256" key="1">
    <source>
        <dbReference type="ARBA" id="ARBA00000085"/>
    </source>
</evidence>
<evidence type="ECO:0000256" key="5">
    <source>
        <dbReference type="ARBA" id="ARBA00022553"/>
    </source>
</evidence>
<dbReference type="SUPFAM" id="SSF55874">
    <property type="entry name" value="ATPase domain of HSP90 chaperone/DNA topoisomerase II/histidine kinase"/>
    <property type="match status" value="1"/>
</dbReference>
<dbReference type="AlphaFoldDB" id="F6DR53"/>
<dbReference type="Pfam" id="PF00512">
    <property type="entry name" value="HisKA"/>
    <property type="match status" value="1"/>
</dbReference>
<dbReference type="KEGG" id="dru:Desru_1507"/>
<keyword evidence="9" id="KW-0418">Kinase</keyword>
<keyword evidence="6" id="KW-0808">Transferase</keyword>
<sequence length="487" mass="55879">MQRNTIKWKIFKYNLLLMILLVALTTIIFNIAVRKYMEKEVLGQLSKIASRTEDTALRQGPDFFPEPGEMPPPPPPLAQTDQKDKDLFRFYFMLDRSLREPLSVLNADYILLDSDKNRITPFPEDFFTPSDEVLQQITDELKAKSLKDESYLNFHLANTEYIAIVKPVSQKNSFGLGWIIIYSSLQKVNQLQLTINMILFTILIFSAFIILLFSSLVSKKIYGVILSLSQPIRAMAERNFGQKIPMPVEDELQDLVSNINIMSEKLAIYDNAQRTFLENASHEFRTPLMAIQSYAEGVKYDVVDSGTAVDIIIDEAKRMTYLVEDLLYLSRLDTIEEEDYFKNLNLNELMEGCIERMNGIAGKNNKQIIIHPFHESIEILGDEEKLSRAITNVISNCIRHANRTVRVVLERMENNKVKITIFDDGPGFEPDELPYIFERFYKGKKGNYGLGLAISRNIIEKHHGKITAENSETGASFIMELPVTQVY</sequence>
<feature type="domain" description="HAMP" evidence="17">
    <location>
        <begin position="232"/>
        <end position="271"/>
    </location>
</feature>
<dbReference type="Gene3D" id="3.30.565.10">
    <property type="entry name" value="Histidine kinase-like ATPase, C-terminal domain"/>
    <property type="match status" value="1"/>
</dbReference>
<gene>
    <name evidence="18" type="ordered locus">Desru_1507</name>
</gene>
<dbReference type="EMBL" id="CP002780">
    <property type="protein sequence ID" value="AEG59772.1"/>
    <property type="molecule type" value="Genomic_DNA"/>
</dbReference>
<evidence type="ECO:0000256" key="11">
    <source>
        <dbReference type="ARBA" id="ARBA00022989"/>
    </source>
</evidence>
<keyword evidence="5" id="KW-0597">Phosphoprotein</keyword>
<dbReference type="STRING" id="696281.Desru_1507"/>
<comment type="subcellular location">
    <subcellularLocation>
        <location evidence="2">Cell membrane</location>
        <topology evidence="2">Multi-pass membrane protein</topology>
    </subcellularLocation>
</comment>
<keyword evidence="4" id="KW-1003">Cell membrane</keyword>
<dbReference type="Gene3D" id="6.10.340.10">
    <property type="match status" value="1"/>
</dbReference>
<keyword evidence="11 15" id="KW-1133">Transmembrane helix</keyword>
<dbReference type="SMART" id="SM00387">
    <property type="entry name" value="HATPase_c"/>
    <property type="match status" value="1"/>
</dbReference>
<evidence type="ECO:0000256" key="4">
    <source>
        <dbReference type="ARBA" id="ARBA00022475"/>
    </source>
</evidence>
<evidence type="ECO:0000256" key="3">
    <source>
        <dbReference type="ARBA" id="ARBA00012438"/>
    </source>
</evidence>
<evidence type="ECO:0000256" key="8">
    <source>
        <dbReference type="ARBA" id="ARBA00022741"/>
    </source>
</evidence>
<evidence type="ECO:0000256" key="10">
    <source>
        <dbReference type="ARBA" id="ARBA00022840"/>
    </source>
</evidence>
<evidence type="ECO:0000313" key="18">
    <source>
        <dbReference type="EMBL" id="AEG59772.1"/>
    </source>
</evidence>
<evidence type="ECO:0000256" key="9">
    <source>
        <dbReference type="ARBA" id="ARBA00022777"/>
    </source>
</evidence>
<keyword evidence="7 15" id="KW-0812">Transmembrane</keyword>
<dbReference type="RefSeq" id="WP_013841540.1">
    <property type="nucleotide sequence ID" value="NC_015589.1"/>
</dbReference>
<dbReference type="InterPro" id="IPR036890">
    <property type="entry name" value="HATPase_C_sf"/>
</dbReference>
<feature type="transmembrane region" description="Helical" evidence="15">
    <location>
        <begin position="193"/>
        <end position="217"/>
    </location>
</feature>
<dbReference type="SUPFAM" id="SSF47384">
    <property type="entry name" value="Homodimeric domain of signal transducing histidine kinase"/>
    <property type="match status" value="1"/>
</dbReference>
<dbReference type="InterPro" id="IPR036097">
    <property type="entry name" value="HisK_dim/P_sf"/>
</dbReference>
<dbReference type="PROSITE" id="PS50109">
    <property type="entry name" value="HIS_KIN"/>
    <property type="match status" value="1"/>
</dbReference>
<dbReference type="InterPro" id="IPR003660">
    <property type="entry name" value="HAMP_dom"/>
</dbReference>
<keyword evidence="13 15" id="KW-0472">Membrane</keyword>
<evidence type="ECO:0000256" key="14">
    <source>
        <dbReference type="SAM" id="MobiDB-lite"/>
    </source>
</evidence>
<evidence type="ECO:0000256" key="7">
    <source>
        <dbReference type="ARBA" id="ARBA00022692"/>
    </source>
</evidence>
<dbReference type="InterPro" id="IPR003661">
    <property type="entry name" value="HisK_dim/P_dom"/>
</dbReference>
<dbReference type="Proteomes" id="UP000009234">
    <property type="component" value="Chromosome"/>
</dbReference>
<dbReference type="Pfam" id="PF02518">
    <property type="entry name" value="HATPase_c"/>
    <property type="match status" value="1"/>
</dbReference>
<dbReference type="PANTHER" id="PTHR45528">
    <property type="entry name" value="SENSOR HISTIDINE KINASE CPXA"/>
    <property type="match status" value="1"/>
</dbReference>
<feature type="compositionally biased region" description="Pro residues" evidence="14">
    <location>
        <begin position="68"/>
        <end position="77"/>
    </location>
</feature>
<feature type="region of interest" description="Disordered" evidence="14">
    <location>
        <begin position="58"/>
        <end position="79"/>
    </location>
</feature>
<dbReference type="PRINTS" id="PR00344">
    <property type="entry name" value="BCTRLSENSOR"/>
</dbReference>